<keyword evidence="5" id="KW-1185">Reference proteome</keyword>
<evidence type="ECO:0000256" key="2">
    <source>
        <dbReference type="ARBA" id="ARBA00023163"/>
    </source>
</evidence>
<evidence type="ECO:0000313" key="4">
    <source>
        <dbReference type="EMBL" id="PKG25318.1"/>
    </source>
</evidence>
<evidence type="ECO:0000313" key="5">
    <source>
        <dbReference type="Proteomes" id="UP000233375"/>
    </source>
</evidence>
<dbReference type="SUPFAM" id="SSF48498">
    <property type="entry name" value="Tetracyclin repressor-like, C-terminal domain"/>
    <property type="match status" value="1"/>
</dbReference>
<dbReference type="RefSeq" id="WP_101175423.1">
    <property type="nucleotide sequence ID" value="NZ_PISE01000004.1"/>
</dbReference>
<reference evidence="4 5" key="1">
    <citation type="journal article" date="2003" name="Int. J. Syst. Evol. Microbiol.">
        <title>Bacillus nealsonii sp. nov., isolated from a spacecraft-assembly facility, whose spores are gamma-radiation resistant.</title>
        <authorList>
            <person name="Venkateswaran K."/>
            <person name="Kempf M."/>
            <person name="Chen F."/>
            <person name="Satomi M."/>
            <person name="Nicholson W."/>
            <person name="Kern R."/>
        </authorList>
    </citation>
    <scope>NUCLEOTIDE SEQUENCE [LARGE SCALE GENOMIC DNA]</scope>
    <source>
        <strain evidence="4 5">FO-92</strain>
    </source>
</reference>
<dbReference type="InterPro" id="IPR009057">
    <property type="entry name" value="Homeodomain-like_sf"/>
</dbReference>
<dbReference type="Pfam" id="PF13305">
    <property type="entry name" value="TetR_C_33"/>
    <property type="match status" value="1"/>
</dbReference>
<dbReference type="AlphaFoldDB" id="A0A2N0Z723"/>
<dbReference type="InterPro" id="IPR025996">
    <property type="entry name" value="MT1864/Rv1816-like_C"/>
</dbReference>
<sequence>MSPRAGIVLDDIIRVAAEIADANGLQEVTMANLAKRLLIKSPSLYNHISGLPELFNRLTLLALENFYAELKQATLGLEKKEAIHALSQSYIEFARNHPGLYELTIEAPNPKQKDIVHMADKIIALITEVLSPFHLAEENLIHAIRGFRSLLHGFAFIDLKGGFGMPVDIDQSFTFLVDAFLRGLKE</sequence>
<protein>
    <submittedName>
        <fullName evidence="4">TetR family transcriptional regulator</fullName>
    </submittedName>
</protein>
<evidence type="ECO:0000256" key="1">
    <source>
        <dbReference type="ARBA" id="ARBA00023015"/>
    </source>
</evidence>
<gene>
    <name evidence="4" type="ORF">CWS01_02235</name>
</gene>
<dbReference type="SUPFAM" id="SSF46689">
    <property type="entry name" value="Homeodomain-like"/>
    <property type="match status" value="1"/>
</dbReference>
<dbReference type="InterPro" id="IPR036271">
    <property type="entry name" value="Tet_transcr_reg_TetR-rel_C_sf"/>
</dbReference>
<dbReference type="Proteomes" id="UP000233375">
    <property type="component" value="Unassembled WGS sequence"/>
</dbReference>
<evidence type="ECO:0000259" key="3">
    <source>
        <dbReference type="Pfam" id="PF13305"/>
    </source>
</evidence>
<name>A0A2N0Z723_9BACI</name>
<dbReference type="EMBL" id="PISE01000004">
    <property type="protein sequence ID" value="PKG25318.1"/>
    <property type="molecule type" value="Genomic_DNA"/>
</dbReference>
<accession>A0A2N0Z723</accession>
<keyword evidence="1" id="KW-0805">Transcription regulation</keyword>
<comment type="caution">
    <text evidence="4">The sequence shown here is derived from an EMBL/GenBank/DDBJ whole genome shotgun (WGS) entry which is preliminary data.</text>
</comment>
<feature type="domain" description="HTH-type transcriptional regulator MT1864/Rv1816-like C-terminal" evidence="3">
    <location>
        <begin position="83"/>
        <end position="180"/>
    </location>
</feature>
<dbReference type="Gene3D" id="1.10.10.60">
    <property type="entry name" value="Homeodomain-like"/>
    <property type="match status" value="1"/>
</dbReference>
<proteinExistence type="predicted"/>
<dbReference type="OrthoDB" id="71867at2"/>
<dbReference type="Gene3D" id="1.10.357.10">
    <property type="entry name" value="Tetracycline Repressor, domain 2"/>
    <property type="match status" value="1"/>
</dbReference>
<organism evidence="4 5">
    <name type="scientific">Niallia nealsonii</name>
    <dbReference type="NCBI Taxonomy" id="115979"/>
    <lineage>
        <taxon>Bacteria</taxon>
        <taxon>Bacillati</taxon>
        <taxon>Bacillota</taxon>
        <taxon>Bacilli</taxon>
        <taxon>Bacillales</taxon>
        <taxon>Bacillaceae</taxon>
        <taxon>Niallia</taxon>
    </lineage>
</organism>
<keyword evidence="2" id="KW-0804">Transcription</keyword>